<organism evidence="10 11">
    <name type="scientific">Porites lobata</name>
    <dbReference type="NCBI Taxonomy" id="104759"/>
    <lineage>
        <taxon>Eukaryota</taxon>
        <taxon>Metazoa</taxon>
        <taxon>Cnidaria</taxon>
        <taxon>Anthozoa</taxon>
        <taxon>Hexacorallia</taxon>
        <taxon>Scleractinia</taxon>
        <taxon>Fungiina</taxon>
        <taxon>Poritidae</taxon>
        <taxon>Porites</taxon>
    </lineage>
</organism>
<dbReference type="Proteomes" id="UP001159405">
    <property type="component" value="Unassembled WGS sequence"/>
</dbReference>
<feature type="region of interest" description="Disordered" evidence="9">
    <location>
        <begin position="642"/>
        <end position="735"/>
    </location>
</feature>
<evidence type="ECO:0000256" key="7">
    <source>
        <dbReference type="ARBA" id="ARBA00022884"/>
    </source>
</evidence>
<comment type="similarity">
    <text evidence="2">Belongs to the NAF1 family.</text>
</comment>
<dbReference type="InterPro" id="IPR040309">
    <property type="entry name" value="Naf1"/>
</dbReference>
<evidence type="ECO:0000256" key="4">
    <source>
        <dbReference type="ARBA" id="ARBA00022517"/>
    </source>
</evidence>
<evidence type="ECO:0000256" key="2">
    <source>
        <dbReference type="ARBA" id="ARBA00009801"/>
    </source>
</evidence>
<dbReference type="InterPro" id="IPR038664">
    <property type="entry name" value="Gar1/Naf1_Cbf5-bd_sf"/>
</dbReference>
<dbReference type="Pfam" id="PF04410">
    <property type="entry name" value="Gar1"/>
    <property type="match status" value="1"/>
</dbReference>
<dbReference type="InterPro" id="IPR009000">
    <property type="entry name" value="Transl_B-barrel_sf"/>
</dbReference>
<name>A0ABN8Q3G1_9CNID</name>
<keyword evidence="6" id="KW-0597">Phosphoprotein</keyword>
<keyword evidence="5" id="KW-0698">rRNA processing</keyword>
<feature type="compositionally biased region" description="Polar residues" evidence="9">
    <location>
        <begin position="7"/>
        <end position="32"/>
    </location>
</feature>
<dbReference type="EMBL" id="CALNXK010000102">
    <property type="protein sequence ID" value="CAH3155773.1"/>
    <property type="molecule type" value="Genomic_DNA"/>
</dbReference>
<feature type="compositionally biased region" description="Polar residues" evidence="9">
    <location>
        <begin position="851"/>
        <end position="861"/>
    </location>
</feature>
<dbReference type="Gene3D" id="2.40.10.230">
    <property type="entry name" value="Probable tRNA pseudouridine synthase domain"/>
    <property type="match status" value="1"/>
</dbReference>
<dbReference type="InterPro" id="IPR007504">
    <property type="entry name" value="H/ACA_rnp_Gar1/Naf1"/>
</dbReference>
<keyword evidence="7" id="KW-0694">RNA-binding</keyword>
<feature type="compositionally biased region" description="Polar residues" evidence="9">
    <location>
        <begin position="717"/>
        <end position="732"/>
    </location>
</feature>
<evidence type="ECO:0000256" key="8">
    <source>
        <dbReference type="ARBA" id="ARBA00023242"/>
    </source>
</evidence>
<evidence type="ECO:0000256" key="5">
    <source>
        <dbReference type="ARBA" id="ARBA00022552"/>
    </source>
</evidence>
<feature type="compositionally biased region" description="Basic residues" evidence="9">
    <location>
        <begin position="698"/>
        <end position="708"/>
    </location>
</feature>
<feature type="compositionally biased region" description="Acidic residues" evidence="9">
    <location>
        <begin position="646"/>
        <end position="663"/>
    </location>
</feature>
<evidence type="ECO:0000313" key="10">
    <source>
        <dbReference type="EMBL" id="CAH3155773.1"/>
    </source>
</evidence>
<feature type="compositionally biased region" description="Pro residues" evidence="9">
    <location>
        <begin position="872"/>
        <end position="884"/>
    </location>
</feature>
<evidence type="ECO:0000313" key="11">
    <source>
        <dbReference type="Proteomes" id="UP001159405"/>
    </source>
</evidence>
<dbReference type="PANTHER" id="PTHR31633:SF1">
    <property type="entry name" value="H_ACA RIBONUCLEOPROTEIN COMPLEX NON-CORE SUBUNIT NAF1"/>
    <property type="match status" value="1"/>
</dbReference>
<protein>
    <recommendedName>
        <fullName evidence="3">H/ACA ribonucleoprotein complex non-core subunit NAF1</fullName>
    </recommendedName>
</protein>
<dbReference type="SUPFAM" id="SSF50447">
    <property type="entry name" value="Translation proteins"/>
    <property type="match status" value="1"/>
</dbReference>
<feature type="region of interest" description="Disordered" evidence="9">
    <location>
        <begin position="455"/>
        <end position="496"/>
    </location>
</feature>
<feature type="region of interest" description="Disordered" evidence="9">
    <location>
        <begin position="821"/>
        <end position="884"/>
    </location>
</feature>
<keyword evidence="8" id="KW-0539">Nucleus</keyword>
<comment type="caution">
    <text evidence="10">The sequence shown here is derived from an EMBL/GenBank/DDBJ whole genome shotgun (WGS) entry which is preliminary data.</text>
</comment>
<evidence type="ECO:0000256" key="9">
    <source>
        <dbReference type="SAM" id="MobiDB-lite"/>
    </source>
</evidence>
<accession>A0ABN8Q3G1</accession>
<reference evidence="10 11" key="1">
    <citation type="submission" date="2022-05" db="EMBL/GenBank/DDBJ databases">
        <authorList>
            <consortium name="Genoscope - CEA"/>
            <person name="William W."/>
        </authorList>
    </citation>
    <scope>NUCLEOTIDE SEQUENCE [LARGE SCALE GENOMIC DNA]</scope>
</reference>
<proteinExistence type="inferred from homology"/>
<evidence type="ECO:0000256" key="3">
    <source>
        <dbReference type="ARBA" id="ARBA00021438"/>
    </source>
</evidence>
<feature type="region of interest" description="Disordered" evidence="9">
    <location>
        <begin position="1"/>
        <end position="32"/>
    </location>
</feature>
<keyword evidence="11" id="KW-1185">Reference proteome</keyword>
<comment type="subcellular location">
    <subcellularLocation>
        <location evidence="1">Nucleus</location>
    </subcellularLocation>
</comment>
<evidence type="ECO:0000256" key="6">
    <source>
        <dbReference type="ARBA" id="ARBA00022553"/>
    </source>
</evidence>
<gene>
    <name evidence="10" type="ORF">PLOB_00001387</name>
</gene>
<dbReference type="PANTHER" id="PTHR31633">
    <property type="entry name" value="H/ACA RIBONUCLEOPROTEIN COMPLEX NON-CORE SUBUNIT NAF1"/>
    <property type="match status" value="1"/>
</dbReference>
<evidence type="ECO:0000256" key="1">
    <source>
        <dbReference type="ARBA" id="ARBA00004123"/>
    </source>
</evidence>
<keyword evidence="4" id="KW-0690">Ribosome biogenesis</keyword>
<sequence length="884" mass="96044">MEGKSHLIQNDQTIFSGSQQERTPQNYPDQAVSNESCTVTTEAMDTAGVSEMQAFRSDTVLTGGKAHIFSSKSSNFTQQNVNRLTGLAAIAYSYKEDDETSAESSTELGNFKKSSTGVECWKEELDNKTVVENSTNTMRCTDASIKNLEDHKVVENNNNVDACEKVIVCAPKNDASLKKQESEFSSGSIIEVTSQIKTLEREINEIAPENHEIAHSEPFNIGTSMAGDSSESVQETEVVGHPVVESNNIGNKVKELVSTENVVSELVNTGTCTAMAANTSESVQEDNGVGHSVLQLNNIGNVLKEPVGIGNIVTEPVNTTSTYREPVKVGYTITDYGNIANKVTEPVHMGNTTNEHRNVVGLANKPANTKHILPEHLNIGAESYTENMTTVQVHIEDITNEPLNTGVTSGSPVNVENVKLETGNAFSNTASSIGSVDQVYAMDTIDHELDRIHDKGTGDQIQDTTETDSSSSDSSSDSADESSSSESSTSSDDDLEDIRREIEKEEEQVLKGPPRTKSEVLAKDLPEIPELDITIDDDVQLVELGVIFSIVESMVVVKALPQKPALDSDSILFMGNRSCLGLVFETFGPVQTPFYSVRFNRESDISSKNVHVGDKVFYAPDVMEYSHYVFVAQLKKLKGSDASWEHDEEPPPEAVEYSDDEEESKARASRRKERMAKSGSKTDESTRTTGESGSHFHQGFKRGNRKRTWQNDAKGKTVTQNQNQGMPPSNSVPMPHPAYRGPTAWSGSASPLQASERPYMGPLPHEAMHFQGLSEGPPRGVPPVMLPPIGPPSSVPMGHIPLTEPGPMINVPRPPFGPPRPFGGGPGVQNPWPGSPSPGFSHRYPIPAPQHFQNPRGNIQSFPGREFMAFGVPPPPPPPTPPPM</sequence>
<feature type="compositionally biased region" description="Low complexity" evidence="9">
    <location>
        <begin position="463"/>
        <end position="490"/>
    </location>
</feature>